<reference evidence="2" key="2">
    <citation type="submission" date="2023-06" db="EMBL/GenBank/DDBJ databases">
        <authorList>
            <consortium name="Lawrence Berkeley National Laboratory"/>
            <person name="Haridas S."/>
            <person name="Hensen N."/>
            <person name="Bonometti L."/>
            <person name="Westerberg I."/>
            <person name="Brannstrom I.O."/>
            <person name="Guillou S."/>
            <person name="Cros-Aarteil S."/>
            <person name="Calhoun S."/>
            <person name="Kuo A."/>
            <person name="Mondo S."/>
            <person name="Pangilinan J."/>
            <person name="Riley R."/>
            <person name="Labutti K."/>
            <person name="Andreopoulos B."/>
            <person name="Lipzen A."/>
            <person name="Chen C."/>
            <person name="Yanf M."/>
            <person name="Daum C."/>
            <person name="Ng V."/>
            <person name="Clum A."/>
            <person name="Steindorff A."/>
            <person name="Ohm R."/>
            <person name="Martin F."/>
            <person name="Silar P."/>
            <person name="Natvig D."/>
            <person name="Lalanne C."/>
            <person name="Gautier V."/>
            <person name="Ament-Velasquez S.L."/>
            <person name="Kruys A."/>
            <person name="Hutchinson M.I."/>
            <person name="Powell A.J."/>
            <person name="Barry K."/>
            <person name="Miller A.N."/>
            <person name="Grigoriev I.V."/>
            <person name="Debuchy R."/>
            <person name="Gladieux P."/>
            <person name="Thoren M.H."/>
            <person name="Johannesson H."/>
        </authorList>
    </citation>
    <scope>NUCLEOTIDE SEQUENCE</scope>
    <source>
        <strain evidence="2">CBS 118394</strain>
    </source>
</reference>
<sequence length="154" mass="16964">MESPAAPQCCCQSRGIPEKENCPSPPRGSAWHHKLPVKGNTGTWCSRWCWAEADDTGAAAWRPSMDPHDGMCSQIVLVLYQTIATVCNDHRCCSLLFFPAFSILSRLVIAPCVFWVCLVLFFGGDSYSPSFLFQLAVFSRPSSPPFLFLSPGLS</sequence>
<feature type="transmembrane region" description="Helical" evidence="1">
    <location>
        <begin position="96"/>
        <end position="122"/>
    </location>
</feature>
<reference evidence="2" key="1">
    <citation type="journal article" date="2023" name="Mol. Phylogenet. Evol.">
        <title>Genome-scale phylogeny and comparative genomics of the fungal order Sordariales.</title>
        <authorList>
            <person name="Hensen N."/>
            <person name="Bonometti L."/>
            <person name="Westerberg I."/>
            <person name="Brannstrom I.O."/>
            <person name="Guillou S."/>
            <person name="Cros-Aarteil S."/>
            <person name="Calhoun S."/>
            <person name="Haridas S."/>
            <person name="Kuo A."/>
            <person name="Mondo S."/>
            <person name="Pangilinan J."/>
            <person name="Riley R."/>
            <person name="LaButti K."/>
            <person name="Andreopoulos B."/>
            <person name="Lipzen A."/>
            <person name="Chen C."/>
            <person name="Yan M."/>
            <person name="Daum C."/>
            <person name="Ng V."/>
            <person name="Clum A."/>
            <person name="Steindorff A."/>
            <person name="Ohm R.A."/>
            <person name="Martin F."/>
            <person name="Silar P."/>
            <person name="Natvig D.O."/>
            <person name="Lalanne C."/>
            <person name="Gautier V."/>
            <person name="Ament-Velasquez S.L."/>
            <person name="Kruys A."/>
            <person name="Hutchinson M.I."/>
            <person name="Powell A.J."/>
            <person name="Barry K."/>
            <person name="Miller A.N."/>
            <person name="Grigoriev I.V."/>
            <person name="Debuchy R."/>
            <person name="Gladieux P."/>
            <person name="Hiltunen Thoren M."/>
            <person name="Johannesson H."/>
        </authorList>
    </citation>
    <scope>NUCLEOTIDE SEQUENCE</scope>
    <source>
        <strain evidence="2">CBS 118394</strain>
    </source>
</reference>
<keyword evidence="3" id="KW-1185">Reference proteome</keyword>
<keyword evidence="1" id="KW-1133">Transmembrane helix</keyword>
<comment type="caution">
    <text evidence="2">The sequence shown here is derived from an EMBL/GenBank/DDBJ whole genome shotgun (WGS) entry which is preliminary data.</text>
</comment>
<name>A0AAE0LZI6_9PEZI</name>
<dbReference type="EMBL" id="JAUEDM010000007">
    <property type="protein sequence ID" value="KAK3313696.1"/>
    <property type="molecule type" value="Genomic_DNA"/>
</dbReference>
<evidence type="ECO:0000313" key="3">
    <source>
        <dbReference type="Proteomes" id="UP001283341"/>
    </source>
</evidence>
<dbReference type="AlphaFoldDB" id="A0AAE0LZI6"/>
<keyword evidence="1" id="KW-0472">Membrane</keyword>
<proteinExistence type="predicted"/>
<accession>A0AAE0LZI6</accession>
<evidence type="ECO:0000256" key="1">
    <source>
        <dbReference type="SAM" id="Phobius"/>
    </source>
</evidence>
<dbReference type="Proteomes" id="UP001283341">
    <property type="component" value="Unassembled WGS sequence"/>
</dbReference>
<gene>
    <name evidence="2" type="ORF">B0H66DRAFT_358116</name>
</gene>
<keyword evidence="1" id="KW-0812">Transmembrane</keyword>
<evidence type="ECO:0000313" key="2">
    <source>
        <dbReference type="EMBL" id="KAK3313696.1"/>
    </source>
</evidence>
<protein>
    <submittedName>
        <fullName evidence="2">Uncharacterized protein</fullName>
    </submittedName>
</protein>
<organism evidence="2 3">
    <name type="scientific">Apodospora peruviana</name>
    <dbReference type="NCBI Taxonomy" id="516989"/>
    <lineage>
        <taxon>Eukaryota</taxon>
        <taxon>Fungi</taxon>
        <taxon>Dikarya</taxon>
        <taxon>Ascomycota</taxon>
        <taxon>Pezizomycotina</taxon>
        <taxon>Sordariomycetes</taxon>
        <taxon>Sordariomycetidae</taxon>
        <taxon>Sordariales</taxon>
        <taxon>Lasiosphaeriaceae</taxon>
        <taxon>Apodospora</taxon>
    </lineage>
</organism>